<dbReference type="EMBL" id="WNXC01000001">
    <property type="protein sequence ID" value="MBB2147652.1"/>
    <property type="molecule type" value="Genomic_DNA"/>
</dbReference>
<organism evidence="2 3">
    <name type="scientific">Pedobacter gandavensis</name>
    <dbReference type="NCBI Taxonomy" id="2679963"/>
    <lineage>
        <taxon>Bacteria</taxon>
        <taxon>Pseudomonadati</taxon>
        <taxon>Bacteroidota</taxon>
        <taxon>Sphingobacteriia</taxon>
        <taxon>Sphingobacteriales</taxon>
        <taxon>Sphingobacteriaceae</taxon>
        <taxon>Pedobacter</taxon>
    </lineage>
</organism>
<evidence type="ECO:0000313" key="2">
    <source>
        <dbReference type="EMBL" id="MBB2147652.1"/>
    </source>
</evidence>
<reference evidence="2 3" key="1">
    <citation type="submission" date="2019-11" db="EMBL/GenBank/DDBJ databases">
        <title>Description of Pedobacter sp. LMG 31462T.</title>
        <authorList>
            <person name="Carlier A."/>
            <person name="Qi S."/>
            <person name="Vandamme P."/>
        </authorList>
    </citation>
    <scope>NUCLEOTIDE SEQUENCE [LARGE SCALE GENOMIC DNA]</scope>
    <source>
        <strain evidence="2 3">LMG 31462</strain>
    </source>
</reference>
<protein>
    <recommendedName>
        <fullName evidence="1">HNH nuclease domain-containing protein</fullName>
    </recommendedName>
</protein>
<dbReference type="InterPro" id="IPR003615">
    <property type="entry name" value="HNH_nuc"/>
</dbReference>
<evidence type="ECO:0000259" key="1">
    <source>
        <dbReference type="Pfam" id="PF13391"/>
    </source>
</evidence>
<dbReference type="Pfam" id="PF13391">
    <property type="entry name" value="HNH_2"/>
    <property type="match status" value="1"/>
</dbReference>
<dbReference type="Proteomes" id="UP000636110">
    <property type="component" value="Unassembled WGS sequence"/>
</dbReference>
<comment type="caution">
    <text evidence="2">The sequence shown here is derived from an EMBL/GenBank/DDBJ whole genome shotgun (WGS) entry which is preliminary data.</text>
</comment>
<feature type="domain" description="HNH nuclease" evidence="1">
    <location>
        <begin position="234"/>
        <end position="283"/>
    </location>
</feature>
<sequence>MTMALESTKNIWVLKSVPDSDRSSQTIESYKDEAGKSYNYDSNVPNAKKIKIGDQAIIINKKIILGIAEIQDITITKGVKTILKCPECNSSNISKRLKLTPVYKCNDQHFFDHPKSDQVDVTRYSAKFQDSYVPVPNSSILLSDLRPFYVRNYNPNLSMQFVSNDVMSLFQQTSWQFEKNTTTDLSPEITLNEPENPYIYNNEDERITVERQLQARRGQKQFRDGLINRYGAKCMVTNCSILSIIEAAHINPYRGQKDNHGENGLLLRADIHTLYDLNLIAIEPISFTIHISDKIKGSEYSELQGTTLKITSKKPSEEAIKNRWIIFNTLLSQ</sequence>
<keyword evidence="3" id="KW-1185">Reference proteome</keyword>
<dbReference type="RefSeq" id="WP_182952916.1">
    <property type="nucleotide sequence ID" value="NZ_WNXC01000001.1"/>
</dbReference>
<evidence type="ECO:0000313" key="3">
    <source>
        <dbReference type="Proteomes" id="UP000636110"/>
    </source>
</evidence>
<gene>
    <name evidence="2" type="ORF">GM920_01885</name>
</gene>
<proteinExistence type="predicted"/>
<name>A0ABR6ER40_9SPHI</name>
<accession>A0ABR6ER40</accession>